<dbReference type="InterPro" id="IPR025419">
    <property type="entry name" value="DUF4142"/>
</dbReference>
<name>A0ABX1RPE6_9PSEU</name>
<evidence type="ECO:0000313" key="5">
    <source>
        <dbReference type="EMBL" id="NMH81220.1"/>
    </source>
</evidence>
<keyword evidence="6" id="KW-1185">Reference proteome</keyword>
<evidence type="ECO:0000259" key="4">
    <source>
        <dbReference type="Pfam" id="PF13628"/>
    </source>
</evidence>
<evidence type="ECO:0000256" key="2">
    <source>
        <dbReference type="SAM" id="Phobius"/>
    </source>
</evidence>
<reference evidence="5 6" key="1">
    <citation type="submission" date="2020-04" db="EMBL/GenBank/DDBJ databases">
        <authorList>
            <person name="Klaysubun C."/>
            <person name="Duangmal K."/>
            <person name="Lipun K."/>
        </authorList>
    </citation>
    <scope>NUCLEOTIDE SEQUENCE [LARGE SCALE GENOMIC DNA]</scope>
    <source>
        <strain evidence="5 6">JCM 11839</strain>
    </source>
</reference>
<keyword evidence="2" id="KW-0812">Transmembrane</keyword>
<feature type="compositionally biased region" description="Basic and acidic residues" evidence="1">
    <location>
        <begin position="320"/>
        <end position="352"/>
    </location>
</feature>
<protein>
    <submittedName>
        <fullName evidence="5">DUF4142 domain-containing protein</fullName>
    </submittedName>
</protein>
<dbReference type="EMBL" id="JAAXKY010000135">
    <property type="protein sequence ID" value="NMH81220.1"/>
    <property type="molecule type" value="Genomic_DNA"/>
</dbReference>
<feature type="domain" description="DUF4142" evidence="4">
    <location>
        <begin position="38"/>
        <end position="168"/>
    </location>
</feature>
<gene>
    <name evidence="5" type="ORF">HF577_29515</name>
</gene>
<feature type="chain" id="PRO_5047386595" evidence="3">
    <location>
        <begin position="19"/>
        <end position="372"/>
    </location>
</feature>
<feature type="compositionally biased region" description="Polar residues" evidence="1">
    <location>
        <begin position="262"/>
        <end position="283"/>
    </location>
</feature>
<keyword evidence="3" id="KW-0732">Signal</keyword>
<dbReference type="PANTHER" id="PTHR38593">
    <property type="entry name" value="BLR2558 PROTEIN"/>
    <property type="match status" value="1"/>
</dbReference>
<sequence>MIVAVILAVSASVYQSWASGSPGTGGWTQTQFGPLGPADRDLLVKVRLAGLWEQPTGQQAEQQASSPEVQEVGKHISGEHGTLDQEVRKVADQLGVLLPSSPNSQQVAWMNEISQQTGSDYDRIFVQRLREAHGNILPIIAQVRASTRNELIRQFATTGNEFVSRHIQYLESTGLVDYAALPQASPGLLSGGTGPTDLLVPILVFVAALLAAIALFAAMKGRNAARRNRVTVPRAPAPIPELTAVAAIPAPRATASIGSGLDTLSDTGRFTAGTGRTSTISDTGTRRRVSDSGAYRAVSESGSYRSVSDTGSYRSASDTGSHRTVSDTGSHRAVSDTGSHRAVSETGSHRAVSDTGSHRLTSRKGSRHSLRR</sequence>
<keyword evidence="2" id="KW-1133">Transmembrane helix</keyword>
<dbReference type="RefSeq" id="WP_169399259.1">
    <property type="nucleotide sequence ID" value="NZ_BAAAJH010000006.1"/>
</dbReference>
<keyword evidence="2" id="KW-0472">Membrane</keyword>
<dbReference type="PANTHER" id="PTHR38593:SF1">
    <property type="entry name" value="BLR2558 PROTEIN"/>
    <property type="match status" value="1"/>
</dbReference>
<dbReference type="Gene3D" id="1.20.1260.10">
    <property type="match status" value="1"/>
</dbReference>
<dbReference type="Pfam" id="PF13628">
    <property type="entry name" value="DUF4142"/>
    <property type="match status" value="1"/>
</dbReference>
<feature type="compositionally biased region" description="Basic residues" evidence="1">
    <location>
        <begin position="360"/>
        <end position="372"/>
    </location>
</feature>
<organism evidence="5 6">
    <name type="scientific">Pseudonocardia xinjiangensis</name>
    <dbReference type="NCBI Taxonomy" id="75289"/>
    <lineage>
        <taxon>Bacteria</taxon>
        <taxon>Bacillati</taxon>
        <taxon>Actinomycetota</taxon>
        <taxon>Actinomycetes</taxon>
        <taxon>Pseudonocardiales</taxon>
        <taxon>Pseudonocardiaceae</taxon>
        <taxon>Pseudonocardia</taxon>
    </lineage>
</organism>
<evidence type="ECO:0000256" key="3">
    <source>
        <dbReference type="SAM" id="SignalP"/>
    </source>
</evidence>
<feature type="region of interest" description="Disordered" evidence="1">
    <location>
        <begin position="257"/>
        <end position="372"/>
    </location>
</feature>
<dbReference type="InterPro" id="IPR012347">
    <property type="entry name" value="Ferritin-like"/>
</dbReference>
<feature type="transmembrane region" description="Helical" evidence="2">
    <location>
        <begin position="198"/>
        <end position="219"/>
    </location>
</feature>
<proteinExistence type="predicted"/>
<feature type="signal peptide" evidence="3">
    <location>
        <begin position="1"/>
        <end position="18"/>
    </location>
</feature>
<dbReference type="Proteomes" id="UP001296706">
    <property type="component" value="Unassembled WGS sequence"/>
</dbReference>
<accession>A0ABX1RPE6</accession>
<evidence type="ECO:0000256" key="1">
    <source>
        <dbReference type="SAM" id="MobiDB-lite"/>
    </source>
</evidence>
<feature type="compositionally biased region" description="Polar residues" evidence="1">
    <location>
        <begin position="300"/>
        <end position="319"/>
    </location>
</feature>
<comment type="caution">
    <text evidence="5">The sequence shown here is derived from an EMBL/GenBank/DDBJ whole genome shotgun (WGS) entry which is preliminary data.</text>
</comment>
<evidence type="ECO:0000313" key="6">
    <source>
        <dbReference type="Proteomes" id="UP001296706"/>
    </source>
</evidence>